<organism evidence="2 3">
    <name type="scientific">Phytophthora megakarya</name>
    <dbReference type="NCBI Taxonomy" id="4795"/>
    <lineage>
        <taxon>Eukaryota</taxon>
        <taxon>Sar</taxon>
        <taxon>Stramenopiles</taxon>
        <taxon>Oomycota</taxon>
        <taxon>Peronosporomycetes</taxon>
        <taxon>Peronosporales</taxon>
        <taxon>Peronosporaceae</taxon>
        <taxon>Phytophthora</taxon>
    </lineage>
</organism>
<dbReference type="AlphaFoldDB" id="A0A225UYK2"/>
<reference evidence="3" key="1">
    <citation type="submission" date="2017-03" db="EMBL/GenBank/DDBJ databases">
        <title>Phytopthora megakarya and P. palmivora, two closely related causual agents of cacao black pod achieved similar genome size and gene model numbers by different mechanisms.</title>
        <authorList>
            <person name="Ali S."/>
            <person name="Shao J."/>
            <person name="Larry D.J."/>
            <person name="Kronmiller B."/>
            <person name="Shen D."/>
            <person name="Strem M.D."/>
            <person name="Melnick R.L."/>
            <person name="Guiltinan M.J."/>
            <person name="Tyler B.M."/>
            <person name="Meinhardt L.W."/>
            <person name="Bailey B.A."/>
        </authorList>
    </citation>
    <scope>NUCLEOTIDE SEQUENCE [LARGE SCALE GENOMIC DNA]</scope>
    <source>
        <strain evidence="3">zdho120</strain>
    </source>
</reference>
<protein>
    <submittedName>
        <fullName evidence="2">Kazal-like serine protease inhibitor</fullName>
    </submittedName>
</protein>
<dbReference type="OrthoDB" id="103635at2759"/>
<accession>A0A225UYK2</accession>
<keyword evidence="1" id="KW-0812">Transmembrane</keyword>
<keyword evidence="1" id="KW-1133">Transmembrane helix</keyword>
<feature type="transmembrane region" description="Helical" evidence="1">
    <location>
        <begin position="26"/>
        <end position="47"/>
    </location>
</feature>
<proteinExistence type="predicted"/>
<sequence length="106" mass="12170">MTRLLLIRSLLQNPETKERVKKIDQWLIMDMIPICVYPVFTVVFMAIKSNQQLWLSLLLPVSKHVLKHIIWLALQDDLDLVGPTMSSVEHLLSCSFHGSLSAKCQI</sequence>
<dbReference type="EMBL" id="NBNE01010650">
    <property type="protein sequence ID" value="OWY97279.1"/>
    <property type="molecule type" value="Genomic_DNA"/>
</dbReference>
<evidence type="ECO:0000256" key="1">
    <source>
        <dbReference type="SAM" id="Phobius"/>
    </source>
</evidence>
<name>A0A225UYK2_9STRA</name>
<evidence type="ECO:0000313" key="3">
    <source>
        <dbReference type="Proteomes" id="UP000198211"/>
    </source>
</evidence>
<evidence type="ECO:0000313" key="2">
    <source>
        <dbReference type="EMBL" id="OWY97279.1"/>
    </source>
</evidence>
<keyword evidence="1" id="KW-0472">Membrane</keyword>
<keyword evidence="3" id="KW-1185">Reference proteome</keyword>
<comment type="caution">
    <text evidence="2">The sequence shown here is derived from an EMBL/GenBank/DDBJ whole genome shotgun (WGS) entry which is preliminary data.</text>
</comment>
<dbReference type="Proteomes" id="UP000198211">
    <property type="component" value="Unassembled WGS sequence"/>
</dbReference>
<gene>
    <name evidence="2" type="ORF">PHMEG_00032242</name>
</gene>